<evidence type="ECO:0000256" key="17">
    <source>
        <dbReference type="PIRNR" id="PIRNR000732"/>
    </source>
</evidence>
<evidence type="ECO:0000256" key="4">
    <source>
        <dbReference type="ARBA" id="ARBA00004496"/>
    </source>
</evidence>
<dbReference type="GO" id="GO:0008965">
    <property type="term" value="F:phosphoenolpyruvate-protein phosphotransferase activity"/>
    <property type="evidence" value="ECO:0007669"/>
    <property type="project" value="UniProtKB-EC"/>
</dbReference>
<dbReference type="Pfam" id="PF00391">
    <property type="entry name" value="PEP-utilizers"/>
    <property type="match status" value="1"/>
</dbReference>
<evidence type="ECO:0000256" key="18">
    <source>
        <dbReference type="PIRSR" id="PIRSR000732-1"/>
    </source>
</evidence>
<feature type="active site" description="Tele-phosphohistidine intermediate" evidence="18">
    <location>
        <position position="191"/>
    </location>
</feature>
<dbReference type="Pfam" id="PF05524">
    <property type="entry name" value="PEP-utilisers_N"/>
    <property type="match status" value="1"/>
</dbReference>
<feature type="binding site" evidence="20">
    <location>
        <position position="457"/>
    </location>
    <ligand>
        <name>Mg(2+)</name>
        <dbReference type="ChEBI" id="CHEBI:18420"/>
    </ligand>
</feature>
<keyword evidence="11 17" id="KW-0808">Transferase</keyword>
<keyword evidence="14 17" id="KW-0418">Kinase</keyword>
<dbReference type="PROSITE" id="PS00370">
    <property type="entry name" value="PEP_ENZYMES_PHOS_SITE"/>
    <property type="match status" value="1"/>
</dbReference>
<dbReference type="PANTHER" id="PTHR46244:SF3">
    <property type="entry name" value="PHOSPHOENOLPYRUVATE-PROTEIN PHOSPHOTRANSFERASE"/>
    <property type="match status" value="1"/>
</dbReference>
<evidence type="ECO:0000256" key="13">
    <source>
        <dbReference type="ARBA" id="ARBA00022723"/>
    </source>
</evidence>
<dbReference type="EC" id="2.7.3.9" evidence="6 17"/>
<feature type="domain" description="Phosphotransferase system enzyme I N-terminal" evidence="23">
    <location>
        <begin position="5"/>
        <end position="128"/>
    </location>
</feature>
<dbReference type="GO" id="GO:0009401">
    <property type="term" value="P:phosphoenolpyruvate-dependent sugar phosphotransferase system"/>
    <property type="evidence" value="ECO:0007669"/>
    <property type="project" value="UniProtKB-KW"/>
</dbReference>
<evidence type="ECO:0000259" key="22">
    <source>
        <dbReference type="Pfam" id="PF02896"/>
    </source>
</evidence>
<proteinExistence type="inferred from homology"/>
<accession>A0A3P3XMP0</accession>
<dbReference type="AlphaFoldDB" id="A0A3P3XMP0"/>
<keyword evidence="9 17" id="KW-0963">Cytoplasm</keyword>
<evidence type="ECO:0000313" key="24">
    <source>
        <dbReference type="EMBL" id="SLM17557.1"/>
    </source>
</evidence>
<feature type="binding site" evidence="19">
    <location>
        <position position="467"/>
    </location>
    <ligand>
        <name>phosphoenolpyruvate</name>
        <dbReference type="ChEBI" id="CHEBI:58702"/>
    </ligand>
</feature>
<evidence type="ECO:0000256" key="20">
    <source>
        <dbReference type="PIRSR" id="PIRSR000732-3"/>
    </source>
</evidence>
<feature type="binding site" evidence="19">
    <location>
        <begin position="456"/>
        <end position="457"/>
    </location>
    <ligand>
        <name>phosphoenolpyruvate</name>
        <dbReference type="ChEBI" id="CHEBI:58702"/>
    </ligand>
</feature>
<dbReference type="EMBL" id="FWDO01000004">
    <property type="protein sequence ID" value="SLM17557.1"/>
    <property type="molecule type" value="Genomic_DNA"/>
</dbReference>
<dbReference type="GO" id="GO:0016301">
    <property type="term" value="F:kinase activity"/>
    <property type="evidence" value="ECO:0007669"/>
    <property type="project" value="UniProtKB-KW"/>
</dbReference>
<dbReference type="GO" id="GO:0046872">
    <property type="term" value="F:metal ion binding"/>
    <property type="evidence" value="ECO:0007669"/>
    <property type="project" value="UniProtKB-KW"/>
</dbReference>
<evidence type="ECO:0000256" key="11">
    <source>
        <dbReference type="ARBA" id="ARBA00022679"/>
    </source>
</evidence>
<evidence type="ECO:0000256" key="5">
    <source>
        <dbReference type="ARBA" id="ARBA00007837"/>
    </source>
</evidence>
<feature type="active site" description="Proton donor" evidence="18">
    <location>
        <position position="504"/>
    </location>
</feature>
<keyword evidence="15 17" id="KW-0460">Magnesium</keyword>
<dbReference type="SUPFAM" id="SSF52009">
    <property type="entry name" value="Phosphohistidine domain"/>
    <property type="match status" value="1"/>
</dbReference>
<evidence type="ECO:0000256" key="1">
    <source>
        <dbReference type="ARBA" id="ARBA00000683"/>
    </source>
</evidence>
<evidence type="ECO:0000256" key="3">
    <source>
        <dbReference type="ARBA" id="ARBA00002728"/>
    </source>
</evidence>
<evidence type="ECO:0000256" key="9">
    <source>
        <dbReference type="ARBA" id="ARBA00022490"/>
    </source>
</evidence>
<feature type="binding site" evidence="20">
    <location>
        <position position="433"/>
    </location>
    <ligand>
        <name>Mg(2+)</name>
        <dbReference type="ChEBI" id="CHEBI:18420"/>
    </ligand>
</feature>
<dbReference type="InterPro" id="IPR006318">
    <property type="entry name" value="PTS_EI-like"/>
</dbReference>
<dbReference type="SUPFAM" id="SSF51621">
    <property type="entry name" value="Phosphoenolpyruvate/pyruvate domain"/>
    <property type="match status" value="1"/>
</dbReference>
<keyword evidence="12 17" id="KW-0598">Phosphotransferase system</keyword>
<keyword evidence="13 17" id="KW-0479">Metal-binding</keyword>
<sequence>MRITKGIAVSPGVSIAPAFIFIDDSAEIPQYHITVADVQSELDRFREASLLAKREIEALRDHAKKEAGEEQAAIFDAHLMMLDDPELLDQIEFSLNDNLFNVESAILSFETEMVDKLSSSPDPLIQERVSDVHDVFRRILGHLSKKERISLSDIETEIILVAKDLLPSDMVSMSRSMVRGIVTEAGGRTSHAAILARAFEIPAVLGVGPDFVDQVKPGQPVYVDGEKGIVAVDPDDVFIQREKAARLARVQREKENKGLREVFAQTKDGTRISLVANIEMPDEVTNAIEYGAEGIGLFRSEFLFLGGHVPGEEEQCKEYTRVVQTMQGRPVTIRTLDIGGDKVLPELGAMGEKNPLLGWRAIRFCLEKTELFKTQLRAILRASIHGKVKIMFPMISTIDELIRAQGLLAEAKWECKAHGHSVEPNIETGIMIEVPSAAICADVLSRSCDFFSIGTNDLSQYTLAVDRGNQKVAYLNEPYNIAVLRLIRMTIGYGEHAHIDVSLCGEMAADPASAVLLVGMGLRTLSMSASAIPAIKRVLMSITIEEASALAHQALSMHTSSQISALLTSKLNL</sequence>
<evidence type="ECO:0000256" key="6">
    <source>
        <dbReference type="ARBA" id="ARBA00012232"/>
    </source>
</evidence>
<dbReference type="InterPro" id="IPR036637">
    <property type="entry name" value="Phosphohistidine_dom_sf"/>
</dbReference>
<feature type="binding site" evidence="19">
    <location>
        <position position="299"/>
    </location>
    <ligand>
        <name>phosphoenolpyruvate</name>
        <dbReference type="ChEBI" id="CHEBI:58702"/>
    </ligand>
</feature>
<dbReference type="InterPro" id="IPR018274">
    <property type="entry name" value="PEP_util_AS"/>
</dbReference>
<dbReference type="Gene3D" id="3.20.20.60">
    <property type="entry name" value="Phosphoenolpyruvate-binding domains"/>
    <property type="match status" value="1"/>
</dbReference>
<evidence type="ECO:0000256" key="8">
    <source>
        <dbReference type="ARBA" id="ARBA00022448"/>
    </source>
</evidence>
<comment type="similarity">
    <text evidence="5 17">Belongs to the PEP-utilizing enzyme family.</text>
</comment>
<dbReference type="Pfam" id="PF02896">
    <property type="entry name" value="PEP-utilizers_C"/>
    <property type="match status" value="1"/>
</dbReference>
<dbReference type="PANTHER" id="PTHR46244">
    <property type="entry name" value="PHOSPHOENOLPYRUVATE-PROTEIN PHOSPHOTRANSFERASE"/>
    <property type="match status" value="1"/>
</dbReference>
<evidence type="ECO:0000256" key="7">
    <source>
        <dbReference type="ARBA" id="ARBA00016544"/>
    </source>
</evidence>
<reference evidence="24" key="1">
    <citation type="submission" date="2017-02" db="EMBL/GenBank/DDBJ databases">
        <authorList>
            <person name="Regsiter A."/>
            <person name="William W."/>
        </authorList>
    </citation>
    <scope>NUCLEOTIDE SEQUENCE</scope>
    <source>
        <strain evidence="24">BdmA 4</strain>
    </source>
</reference>
<evidence type="ECO:0000256" key="10">
    <source>
        <dbReference type="ARBA" id="ARBA00022597"/>
    </source>
</evidence>
<dbReference type="InterPro" id="IPR015813">
    <property type="entry name" value="Pyrv/PenolPyrv_kinase-like_dom"/>
</dbReference>
<evidence type="ECO:0000256" key="16">
    <source>
        <dbReference type="ARBA" id="ARBA00033235"/>
    </source>
</evidence>
<dbReference type="InterPro" id="IPR036618">
    <property type="entry name" value="PtsI_HPr-bd_sf"/>
</dbReference>
<keyword evidence="8 17" id="KW-0813">Transport</keyword>
<dbReference type="PIRSF" id="PIRSF000732">
    <property type="entry name" value="PTS_enzyme_I"/>
    <property type="match status" value="1"/>
</dbReference>
<dbReference type="SUPFAM" id="SSF47831">
    <property type="entry name" value="Enzyme I of the PEP:sugar phosphotransferase system HPr-binding (sub)domain"/>
    <property type="match status" value="1"/>
</dbReference>
<dbReference type="InterPro" id="IPR023151">
    <property type="entry name" value="PEP_util_CS"/>
</dbReference>
<comment type="subcellular location">
    <subcellularLocation>
        <location evidence="4 17">Cytoplasm</location>
    </subcellularLocation>
</comment>
<comment type="function">
    <text evidence="3 17">General (non sugar-specific) component of the phosphoenolpyruvate-dependent sugar phosphotransferase system (sugar PTS). This major carbohydrate active-transport system catalyzes the phosphorylation of incoming sugar substrates concomitantly with their translocation across the cell membrane. Enzyme I transfers the phosphoryl group from phosphoenolpyruvate (PEP) to the phosphoryl carrier protein (HPr).</text>
</comment>
<dbReference type="InterPro" id="IPR050499">
    <property type="entry name" value="PEP-utilizing_PTS_enzyme"/>
</dbReference>
<evidence type="ECO:0000256" key="12">
    <source>
        <dbReference type="ARBA" id="ARBA00022683"/>
    </source>
</evidence>
<dbReference type="NCBIfam" id="TIGR01417">
    <property type="entry name" value="PTS_I_fam"/>
    <property type="match status" value="1"/>
</dbReference>
<dbReference type="InterPro" id="IPR040442">
    <property type="entry name" value="Pyrv_kinase-like_dom_sf"/>
</dbReference>
<evidence type="ECO:0000256" key="19">
    <source>
        <dbReference type="PIRSR" id="PIRSR000732-2"/>
    </source>
</evidence>
<feature type="domain" description="PEP-utilising enzyme mobile" evidence="21">
    <location>
        <begin position="156"/>
        <end position="228"/>
    </location>
</feature>
<evidence type="ECO:0000256" key="15">
    <source>
        <dbReference type="ARBA" id="ARBA00022842"/>
    </source>
</evidence>
<gene>
    <name evidence="24" type="primary">ptsI</name>
    <name evidence="24" type="ORF">SPIRO4BDMA_40126</name>
</gene>
<dbReference type="PROSITE" id="PS00742">
    <property type="entry name" value="PEP_ENZYMES_2"/>
    <property type="match status" value="1"/>
</dbReference>
<name>A0A3P3XMP0_9SPIR</name>
<evidence type="ECO:0000259" key="21">
    <source>
        <dbReference type="Pfam" id="PF00391"/>
    </source>
</evidence>
<dbReference type="InterPro" id="IPR024692">
    <property type="entry name" value="PTS_EI"/>
</dbReference>
<comment type="catalytic activity">
    <reaction evidence="1 17">
        <text>L-histidyl-[protein] + phosphoenolpyruvate = N(pros)-phospho-L-histidyl-[protein] + pyruvate</text>
        <dbReference type="Rhea" id="RHEA:23880"/>
        <dbReference type="Rhea" id="RHEA-COMP:9745"/>
        <dbReference type="Rhea" id="RHEA-COMP:9746"/>
        <dbReference type="ChEBI" id="CHEBI:15361"/>
        <dbReference type="ChEBI" id="CHEBI:29979"/>
        <dbReference type="ChEBI" id="CHEBI:58702"/>
        <dbReference type="ChEBI" id="CHEBI:64837"/>
        <dbReference type="EC" id="2.7.3.9"/>
    </reaction>
</comment>
<dbReference type="InterPro" id="IPR008731">
    <property type="entry name" value="PTS_EIN"/>
</dbReference>
<evidence type="ECO:0000256" key="2">
    <source>
        <dbReference type="ARBA" id="ARBA00001946"/>
    </source>
</evidence>
<feature type="domain" description="PEP-utilising enzyme C-terminal" evidence="22">
    <location>
        <begin position="255"/>
        <end position="542"/>
    </location>
</feature>
<organism evidence="24">
    <name type="scientific">uncultured spirochete</name>
    <dbReference type="NCBI Taxonomy" id="156406"/>
    <lineage>
        <taxon>Bacteria</taxon>
        <taxon>Pseudomonadati</taxon>
        <taxon>Spirochaetota</taxon>
        <taxon>Spirochaetia</taxon>
        <taxon>Spirochaetales</taxon>
        <taxon>environmental samples</taxon>
    </lineage>
</organism>
<dbReference type="Gene3D" id="1.10.274.10">
    <property type="entry name" value="PtsI, HPr-binding domain"/>
    <property type="match status" value="1"/>
</dbReference>
<comment type="cofactor">
    <cofactor evidence="2 17 20">
        <name>Mg(2+)</name>
        <dbReference type="ChEBI" id="CHEBI:18420"/>
    </cofactor>
</comment>
<evidence type="ECO:0000259" key="23">
    <source>
        <dbReference type="Pfam" id="PF05524"/>
    </source>
</evidence>
<dbReference type="InterPro" id="IPR008279">
    <property type="entry name" value="PEP-util_enz_mobile_dom"/>
</dbReference>
<keyword evidence="10 17" id="KW-0762">Sugar transport</keyword>
<dbReference type="InterPro" id="IPR000121">
    <property type="entry name" value="PEP_util_C"/>
</dbReference>
<keyword evidence="24" id="KW-0670">Pyruvate</keyword>
<protein>
    <recommendedName>
        <fullName evidence="7 17">Phosphoenolpyruvate-protein phosphotransferase</fullName>
        <ecNumber evidence="6 17">2.7.3.9</ecNumber>
    </recommendedName>
    <alternativeName>
        <fullName evidence="16 17">Phosphotransferase system, enzyme I</fullName>
    </alternativeName>
</protein>
<dbReference type="GO" id="GO:0005737">
    <property type="term" value="C:cytoplasm"/>
    <property type="evidence" value="ECO:0007669"/>
    <property type="project" value="UniProtKB-SubCell"/>
</dbReference>
<feature type="binding site" evidence="19">
    <location>
        <position position="334"/>
    </location>
    <ligand>
        <name>phosphoenolpyruvate</name>
        <dbReference type="ChEBI" id="CHEBI:58702"/>
    </ligand>
</feature>
<evidence type="ECO:0000256" key="14">
    <source>
        <dbReference type="ARBA" id="ARBA00022777"/>
    </source>
</evidence>
<dbReference type="Gene3D" id="3.50.30.10">
    <property type="entry name" value="Phosphohistidine domain"/>
    <property type="match status" value="1"/>
</dbReference>
<dbReference type="PRINTS" id="PR01736">
    <property type="entry name" value="PHPHTRNFRASE"/>
</dbReference>